<gene>
    <name evidence="5" type="ORF">EEDITHA_LOCUS24</name>
</gene>
<comment type="caution">
    <text evidence="5">The sequence shown here is derived from an EMBL/GenBank/DDBJ whole genome shotgun (WGS) entry which is preliminary data.</text>
</comment>
<dbReference type="PANTHER" id="PTHR10380:SF238">
    <property type="entry name" value="CUTICULAR PROTEIN 65EA-RELATED"/>
    <property type="match status" value="1"/>
</dbReference>
<feature type="chain" id="PRO_5043998309" description="Larval cuticle protein LCP-17-like" evidence="4">
    <location>
        <begin position="16"/>
        <end position="134"/>
    </location>
</feature>
<evidence type="ECO:0000313" key="5">
    <source>
        <dbReference type="EMBL" id="CAH2083279.1"/>
    </source>
</evidence>
<feature type="signal peptide" evidence="4">
    <location>
        <begin position="1"/>
        <end position="15"/>
    </location>
</feature>
<name>A0AAU9T8H2_EUPED</name>
<dbReference type="PANTHER" id="PTHR10380">
    <property type="entry name" value="CUTICLE PROTEIN"/>
    <property type="match status" value="1"/>
</dbReference>
<evidence type="ECO:0000256" key="1">
    <source>
        <dbReference type="ARBA" id="ARBA00022460"/>
    </source>
</evidence>
<accession>A0AAU9T8H2</accession>
<dbReference type="InterPro" id="IPR031311">
    <property type="entry name" value="CHIT_BIND_RR_consensus"/>
</dbReference>
<organism evidence="5 6">
    <name type="scientific">Euphydryas editha</name>
    <name type="common">Edith's checkerspot</name>
    <dbReference type="NCBI Taxonomy" id="104508"/>
    <lineage>
        <taxon>Eukaryota</taxon>
        <taxon>Metazoa</taxon>
        <taxon>Ecdysozoa</taxon>
        <taxon>Arthropoda</taxon>
        <taxon>Hexapoda</taxon>
        <taxon>Insecta</taxon>
        <taxon>Pterygota</taxon>
        <taxon>Neoptera</taxon>
        <taxon>Endopterygota</taxon>
        <taxon>Lepidoptera</taxon>
        <taxon>Glossata</taxon>
        <taxon>Ditrysia</taxon>
        <taxon>Papilionoidea</taxon>
        <taxon>Nymphalidae</taxon>
        <taxon>Nymphalinae</taxon>
        <taxon>Euphydryas</taxon>
    </lineage>
</organism>
<dbReference type="AlphaFoldDB" id="A0AAU9T8H2"/>
<dbReference type="InterPro" id="IPR000618">
    <property type="entry name" value="Insect_cuticle"/>
</dbReference>
<evidence type="ECO:0008006" key="7">
    <source>
        <dbReference type="Google" id="ProtNLM"/>
    </source>
</evidence>
<dbReference type="InterPro" id="IPR050468">
    <property type="entry name" value="Cuticle_Struct_Prot"/>
</dbReference>
<dbReference type="PROSITE" id="PS00233">
    <property type="entry name" value="CHIT_BIND_RR_1"/>
    <property type="match status" value="1"/>
</dbReference>
<proteinExistence type="predicted"/>
<dbReference type="GO" id="GO:0008010">
    <property type="term" value="F:structural constituent of chitin-based larval cuticle"/>
    <property type="evidence" value="ECO:0007669"/>
    <property type="project" value="TreeGrafter"/>
</dbReference>
<evidence type="ECO:0000256" key="4">
    <source>
        <dbReference type="SAM" id="SignalP"/>
    </source>
</evidence>
<dbReference type="Proteomes" id="UP001153954">
    <property type="component" value="Unassembled WGS sequence"/>
</dbReference>
<sequence length="134" mass="14342">MKLLIVAILVAGVCADVSHLNNGEANAKILRQDIDIGQEGEYAWAIETDNGIVANEQGSLKAVPGADVPAETVQGQASWKSPEGEAVQLTYVADENGYQPQGSHIPTPPPIPVAILRALDYIREHPPKVEKQLI</sequence>
<dbReference type="GO" id="GO:0062129">
    <property type="term" value="C:chitin-based extracellular matrix"/>
    <property type="evidence" value="ECO:0007669"/>
    <property type="project" value="TreeGrafter"/>
</dbReference>
<dbReference type="PROSITE" id="PS51155">
    <property type="entry name" value="CHIT_BIND_RR_2"/>
    <property type="match status" value="1"/>
</dbReference>
<evidence type="ECO:0000256" key="2">
    <source>
        <dbReference type="ARBA" id="ARBA00022729"/>
    </source>
</evidence>
<evidence type="ECO:0000313" key="6">
    <source>
        <dbReference type="Proteomes" id="UP001153954"/>
    </source>
</evidence>
<dbReference type="Pfam" id="PF00379">
    <property type="entry name" value="Chitin_bind_4"/>
    <property type="match status" value="1"/>
</dbReference>
<evidence type="ECO:0000256" key="3">
    <source>
        <dbReference type="PROSITE-ProRule" id="PRU00497"/>
    </source>
</evidence>
<keyword evidence="2 4" id="KW-0732">Signal</keyword>
<reference evidence="5" key="1">
    <citation type="submission" date="2022-03" db="EMBL/GenBank/DDBJ databases">
        <authorList>
            <person name="Tunstrom K."/>
        </authorList>
    </citation>
    <scope>NUCLEOTIDE SEQUENCE</scope>
</reference>
<dbReference type="EMBL" id="CAKOGL010000001">
    <property type="protein sequence ID" value="CAH2083279.1"/>
    <property type="molecule type" value="Genomic_DNA"/>
</dbReference>
<keyword evidence="6" id="KW-1185">Reference proteome</keyword>
<protein>
    <recommendedName>
        <fullName evidence="7">Larval cuticle protein LCP-17-like</fullName>
    </recommendedName>
</protein>
<keyword evidence="1 3" id="KW-0193">Cuticle</keyword>